<gene>
    <name evidence="3" type="ORF">EV421DRAFT_1900674</name>
</gene>
<keyword evidence="2" id="KW-1133">Transmembrane helix</keyword>
<dbReference type="Pfam" id="PF07690">
    <property type="entry name" value="MFS_1"/>
    <property type="match status" value="1"/>
</dbReference>
<reference evidence="3" key="1">
    <citation type="submission" date="2023-06" db="EMBL/GenBank/DDBJ databases">
        <authorList>
            <consortium name="Lawrence Berkeley National Laboratory"/>
            <person name="Ahrendt S."/>
            <person name="Sahu N."/>
            <person name="Indic B."/>
            <person name="Wong-Bajracharya J."/>
            <person name="Merenyi Z."/>
            <person name="Ke H.-M."/>
            <person name="Monk M."/>
            <person name="Kocsube S."/>
            <person name="Drula E."/>
            <person name="Lipzen A."/>
            <person name="Balint B."/>
            <person name="Henrissat B."/>
            <person name="Andreopoulos B."/>
            <person name="Martin F.M."/>
            <person name="Harder C.B."/>
            <person name="Rigling D."/>
            <person name="Ford K.L."/>
            <person name="Foster G.D."/>
            <person name="Pangilinan J."/>
            <person name="Papanicolaou A."/>
            <person name="Barry K."/>
            <person name="LaButti K."/>
            <person name="Viragh M."/>
            <person name="Koriabine M."/>
            <person name="Yan M."/>
            <person name="Riley R."/>
            <person name="Champramary S."/>
            <person name="Plett K.L."/>
            <person name="Tsai I.J."/>
            <person name="Slot J."/>
            <person name="Sipos G."/>
            <person name="Plett J."/>
            <person name="Nagy L.G."/>
            <person name="Grigoriev I.V."/>
        </authorList>
    </citation>
    <scope>NUCLEOTIDE SEQUENCE</scope>
    <source>
        <strain evidence="3">FPL87.14</strain>
    </source>
</reference>
<organism evidence="3 4">
    <name type="scientific">Armillaria borealis</name>
    <dbReference type="NCBI Taxonomy" id="47425"/>
    <lineage>
        <taxon>Eukaryota</taxon>
        <taxon>Fungi</taxon>
        <taxon>Dikarya</taxon>
        <taxon>Basidiomycota</taxon>
        <taxon>Agaricomycotina</taxon>
        <taxon>Agaricomycetes</taxon>
        <taxon>Agaricomycetidae</taxon>
        <taxon>Agaricales</taxon>
        <taxon>Marasmiineae</taxon>
        <taxon>Physalacriaceae</taxon>
        <taxon>Armillaria</taxon>
    </lineage>
</organism>
<feature type="transmembrane region" description="Helical" evidence="2">
    <location>
        <begin position="432"/>
        <end position="454"/>
    </location>
</feature>
<feature type="transmembrane region" description="Helical" evidence="2">
    <location>
        <begin position="246"/>
        <end position="266"/>
    </location>
</feature>
<feature type="transmembrane region" description="Helical" evidence="2">
    <location>
        <begin position="129"/>
        <end position="146"/>
    </location>
</feature>
<feature type="transmembrane region" description="Helical" evidence="2">
    <location>
        <begin position="394"/>
        <end position="412"/>
    </location>
</feature>
<name>A0AA39MVW4_9AGAR</name>
<keyword evidence="4" id="KW-1185">Reference proteome</keyword>
<dbReference type="GO" id="GO:0022857">
    <property type="term" value="F:transmembrane transporter activity"/>
    <property type="evidence" value="ECO:0007669"/>
    <property type="project" value="InterPro"/>
</dbReference>
<feature type="transmembrane region" description="Helical" evidence="2">
    <location>
        <begin position="183"/>
        <end position="205"/>
    </location>
</feature>
<evidence type="ECO:0000256" key="2">
    <source>
        <dbReference type="SAM" id="Phobius"/>
    </source>
</evidence>
<accession>A0AA39MVW4</accession>
<dbReference type="InterPro" id="IPR011701">
    <property type="entry name" value="MFS"/>
</dbReference>
<proteinExistence type="predicted"/>
<feature type="transmembrane region" description="Helical" evidence="2">
    <location>
        <begin position="158"/>
        <end position="177"/>
    </location>
</feature>
<dbReference type="Gene3D" id="1.20.1250.20">
    <property type="entry name" value="MFS general substrate transporter like domains"/>
    <property type="match status" value="1"/>
</dbReference>
<comment type="subcellular location">
    <subcellularLocation>
        <location evidence="1">Membrane</location>
        <topology evidence="1">Multi-pass membrane protein</topology>
    </subcellularLocation>
</comment>
<feature type="transmembrane region" description="Helical" evidence="2">
    <location>
        <begin position="340"/>
        <end position="363"/>
    </location>
</feature>
<dbReference type="InterPro" id="IPR036259">
    <property type="entry name" value="MFS_trans_sf"/>
</dbReference>
<keyword evidence="2" id="KW-0812">Transmembrane</keyword>
<dbReference type="EMBL" id="JAUEPT010000010">
    <property type="protein sequence ID" value="KAK0448009.1"/>
    <property type="molecule type" value="Genomic_DNA"/>
</dbReference>
<evidence type="ECO:0000256" key="1">
    <source>
        <dbReference type="ARBA" id="ARBA00004141"/>
    </source>
</evidence>
<dbReference type="PANTHER" id="PTHR42910:SF1">
    <property type="entry name" value="MAJOR FACILITATOR SUPERFAMILY (MFS) PROFILE DOMAIN-CONTAINING PROTEIN"/>
    <property type="match status" value="1"/>
</dbReference>
<keyword evidence="2" id="KW-0472">Membrane</keyword>
<feature type="transmembrane region" description="Helical" evidence="2">
    <location>
        <begin position="88"/>
        <end position="109"/>
    </location>
</feature>
<dbReference type="GO" id="GO:0016020">
    <property type="term" value="C:membrane"/>
    <property type="evidence" value="ECO:0007669"/>
    <property type="project" value="UniProtKB-SubCell"/>
</dbReference>
<evidence type="ECO:0000313" key="3">
    <source>
        <dbReference type="EMBL" id="KAK0448009.1"/>
    </source>
</evidence>
<comment type="caution">
    <text evidence="3">The sequence shown here is derived from an EMBL/GenBank/DDBJ whole genome shotgun (WGS) entry which is preliminary data.</text>
</comment>
<dbReference type="Proteomes" id="UP001175226">
    <property type="component" value="Unassembled WGS sequence"/>
</dbReference>
<sequence length="517" mass="56886">MSTEGVILEKDVDVPIQAPIAPNALYGLRDHGSGSYAFHEGLADSKWNVDSQFAIMLTMSTPGPTKDFDLIPIPQRLRYDPTRPFPEFGTGLNLFFAFACTFTVANLYYCQALLFEFSEYFGVLYSGSSRAVTLIHAGYALGLFFIAPSGDLLRRRQLILGLIFCSTALMLCLAQLAPNWKTFLALSFLAGTINVATQILIPLAADVVHPARKFFFLSILISALVMGMLVARVLAGVIAEYVHWRVVYYLSGGVQVIVLVACYMTIPDYPAKNKGMGYWELIKSMVGLAVREPLLIQVRSFIQVRVVNFLSKIIGMPRELSRIGRLLEFLDHADVPAGRLIIGLFGLVGIAGVCLTPFATLTIEKLHPWYGSVLSAILYACFQGLLIGTAGIRFAYILLAIIGITVFCRVLQVSLQMSVFSISKAATTRLNALLLLSFFLGQVMGSSVGSRVFLENGWRAGVGLSLGWTGIGFLMFLIRGPHCERKTWFGYEGGFGVRRDVEQKGEETSGKDWTENV</sequence>
<protein>
    <submittedName>
        <fullName evidence="3">MFS superfamily</fullName>
    </submittedName>
</protein>
<evidence type="ECO:0000313" key="4">
    <source>
        <dbReference type="Proteomes" id="UP001175226"/>
    </source>
</evidence>
<dbReference type="SUPFAM" id="SSF103473">
    <property type="entry name" value="MFS general substrate transporter"/>
    <property type="match status" value="1"/>
</dbReference>
<feature type="transmembrane region" description="Helical" evidence="2">
    <location>
        <begin position="369"/>
        <end position="387"/>
    </location>
</feature>
<dbReference type="PANTHER" id="PTHR42910">
    <property type="entry name" value="TRANSPORTER SCO4007-RELATED"/>
    <property type="match status" value="1"/>
</dbReference>
<feature type="transmembrane region" description="Helical" evidence="2">
    <location>
        <begin position="214"/>
        <end position="234"/>
    </location>
</feature>
<dbReference type="AlphaFoldDB" id="A0AA39MVW4"/>
<feature type="transmembrane region" description="Helical" evidence="2">
    <location>
        <begin position="461"/>
        <end position="478"/>
    </location>
</feature>
<dbReference type="CDD" id="cd17324">
    <property type="entry name" value="MFS_NepI_like"/>
    <property type="match status" value="1"/>
</dbReference>